<dbReference type="Proteomes" id="UP001596368">
    <property type="component" value="Unassembled WGS sequence"/>
</dbReference>
<accession>A0ABD5XMS3</accession>
<dbReference type="InterPro" id="IPR027470">
    <property type="entry name" value="Cation_efflux_CTD"/>
</dbReference>
<dbReference type="Gene3D" id="3.30.70.1350">
    <property type="entry name" value="Cation efflux protein, cytoplasmic domain"/>
    <property type="match status" value="1"/>
</dbReference>
<keyword evidence="2" id="KW-0813">Transport</keyword>
<reference evidence="10 11" key="1">
    <citation type="journal article" date="2019" name="Int. J. Syst. Evol. Microbiol.">
        <title>The Global Catalogue of Microorganisms (GCM) 10K type strain sequencing project: providing services to taxonomists for standard genome sequencing and annotation.</title>
        <authorList>
            <consortium name="The Broad Institute Genomics Platform"/>
            <consortium name="The Broad Institute Genome Sequencing Center for Infectious Disease"/>
            <person name="Wu L."/>
            <person name="Ma J."/>
        </authorList>
    </citation>
    <scope>NUCLEOTIDE SEQUENCE [LARGE SCALE GENOMIC DNA]</scope>
    <source>
        <strain evidence="10 11">DT92</strain>
    </source>
</reference>
<dbReference type="GO" id="GO:0016020">
    <property type="term" value="C:membrane"/>
    <property type="evidence" value="ECO:0007669"/>
    <property type="project" value="UniProtKB-SubCell"/>
</dbReference>
<evidence type="ECO:0000259" key="9">
    <source>
        <dbReference type="Pfam" id="PF16916"/>
    </source>
</evidence>
<evidence type="ECO:0000256" key="4">
    <source>
        <dbReference type="ARBA" id="ARBA00022989"/>
    </source>
</evidence>
<dbReference type="AlphaFoldDB" id="A0ABD5XMS3"/>
<keyword evidence="3 7" id="KW-0812">Transmembrane</keyword>
<feature type="domain" description="Cation efflux protein cytoplasmic" evidence="9">
    <location>
        <begin position="211"/>
        <end position="287"/>
    </location>
</feature>
<dbReference type="Pfam" id="PF01545">
    <property type="entry name" value="Cation_efflux"/>
    <property type="match status" value="1"/>
</dbReference>
<evidence type="ECO:0000313" key="10">
    <source>
        <dbReference type="EMBL" id="MFC7136488.1"/>
    </source>
</evidence>
<feature type="transmembrane region" description="Helical" evidence="7">
    <location>
        <begin position="82"/>
        <end position="105"/>
    </location>
</feature>
<evidence type="ECO:0000256" key="1">
    <source>
        <dbReference type="ARBA" id="ARBA00004141"/>
    </source>
</evidence>
<dbReference type="PANTHER" id="PTHR43840">
    <property type="entry name" value="MITOCHONDRIAL METAL TRANSPORTER 1-RELATED"/>
    <property type="match status" value="1"/>
</dbReference>
<dbReference type="InterPro" id="IPR027469">
    <property type="entry name" value="Cation_efflux_TMD_sf"/>
</dbReference>
<dbReference type="SUPFAM" id="SSF160240">
    <property type="entry name" value="Cation efflux protein cytoplasmic domain-like"/>
    <property type="match status" value="1"/>
</dbReference>
<gene>
    <name evidence="10" type="ORF">ACFQRB_08050</name>
</gene>
<evidence type="ECO:0000313" key="11">
    <source>
        <dbReference type="Proteomes" id="UP001596368"/>
    </source>
</evidence>
<comment type="subcellular location">
    <subcellularLocation>
        <location evidence="1">Membrane</location>
        <topology evidence="1">Multi-pass membrane protein</topology>
    </subcellularLocation>
</comment>
<comment type="caution">
    <text evidence="10">The sequence shown here is derived from an EMBL/GenBank/DDBJ whole genome shotgun (WGS) entry which is preliminary data.</text>
</comment>
<proteinExistence type="predicted"/>
<dbReference type="PANTHER" id="PTHR43840:SF15">
    <property type="entry name" value="MITOCHONDRIAL METAL TRANSPORTER 1-RELATED"/>
    <property type="match status" value="1"/>
</dbReference>
<feature type="transmembrane region" description="Helical" evidence="7">
    <location>
        <begin position="12"/>
        <end position="32"/>
    </location>
</feature>
<evidence type="ECO:0000256" key="2">
    <source>
        <dbReference type="ARBA" id="ARBA00022448"/>
    </source>
</evidence>
<keyword evidence="5 7" id="KW-0472">Membrane</keyword>
<dbReference type="EMBL" id="JBHSZG010000001">
    <property type="protein sequence ID" value="MFC7136488.1"/>
    <property type="molecule type" value="Genomic_DNA"/>
</dbReference>
<evidence type="ECO:0000256" key="7">
    <source>
        <dbReference type="SAM" id="Phobius"/>
    </source>
</evidence>
<dbReference type="InterPro" id="IPR002524">
    <property type="entry name" value="Cation_efflux"/>
</dbReference>
<dbReference type="InterPro" id="IPR036837">
    <property type="entry name" value="Cation_efflux_CTD_sf"/>
</dbReference>
<dbReference type="GeneID" id="81121868"/>
<feature type="region of interest" description="Disordered" evidence="6">
    <location>
        <begin position="297"/>
        <end position="346"/>
    </location>
</feature>
<keyword evidence="4 7" id="KW-1133">Transmembrane helix</keyword>
<dbReference type="SUPFAM" id="SSF161111">
    <property type="entry name" value="Cation efflux protein transmembrane domain-like"/>
    <property type="match status" value="1"/>
</dbReference>
<feature type="domain" description="Cation efflux protein transmembrane" evidence="8">
    <location>
        <begin position="12"/>
        <end position="207"/>
    </location>
</feature>
<feature type="transmembrane region" description="Helical" evidence="7">
    <location>
        <begin position="44"/>
        <end position="61"/>
    </location>
</feature>
<dbReference type="RefSeq" id="WP_284011929.1">
    <property type="nucleotide sequence ID" value="NZ_CP126156.1"/>
</dbReference>
<keyword evidence="11" id="KW-1185">Reference proteome</keyword>
<dbReference type="Pfam" id="PF16916">
    <property type="entry name" value="ZT_dimer"/>
    <property type="match status" value="1"/>
</dbReference>
<evidence type="ECO:0000256" key="3">
    <source>
        <dbReference type="ARBA" id="ARBA00022692"/>
    </source>
</evidence>
<evidence type="ECO:0000256" key="6">
    <source>
        <dbReference type="SAM" id="MobiDB-lite"/>
    </source>
</evidence>
<organism evidence="10 11">
    <name type="scientific">Halobaculum litoreum</name>
    <dbReference type="NCBI Taxonomy" id="3031998"/>
    <lineage>
        <taxon>Archaea</taxon>
        <taxon>Methanobacteriati</taxon>
        <taxon>Methanobacteriota</taxon>
        <taxon>Stenosarchaea group</taxon>
        <taxon>Halobacteria</taxon>
        <taxon>Halobacteriales</taxon>
        <taxon>Haloferacaceae</taxon>
        <taxon>Halobaculum</taxon>
    </lineage>
</organism>
<dbReference type="Gene3D" id="1.20.1510.10">
    <property type="entry name" value="Cation efflux protein transmembrane domain"/>
    <property type="match status" value="1"/>
</dbReference>
<name>A0ABD5XMS3_9EURY</name>
<feature type="transmembrane region" description="Helical" evidence="7">
    <location>
        <begin position="111"/>
        <end position="133"/>
    </location>
</feature>
<protein>
    <submittedName>
        <fullName evidence="10">Cation diffusion facilitator family transporter</fullName>
    </submittedName>
</protein>
<dbReference type="NCBIfam" id="TIGR01297">
    <property type="entry name" value="CDF"/>
    <property type="match status" value="1"/>
</dbReference>
<dbReference type="InterPro" id="IPR050291">
    <property type="entry name" value="CDF_Transporter"/>
</dbReference>
<sequence>MSRRTAVRRVGIVILVANVVLAVAKALVWYATGSLAVGSEAVNSVADVAYSAVVVAGLYLTTQPPDFEHPHGHERIEPFVSLFVAAGVLVAGIGVAYSGATALLAPGPERAFTGGPLAVGVLVGTGVVKLLLYRYCLRIGEGRDSPALVATALDNRNDTLTATAALVGVAGAAAGYPALDAVAAIAVSVGILYTGYEIVRDNVGYLVGAAPPEDLRREILDAALSHPEVRGAHDVVAHYVGPEVDVSLHIEVEGERSLFEAHDIETAVVESIRAIPAVDDVFVHVDPKELGEWKEADDARIAAEEADAPEGPPVGDRGDAEGRCRPRRVRTGPRRTLFTRPRQGRT</sequence>
<dbReference type="InterPro" id="IPR058533">
    <property type="entry name" value="Cation_efflux_TM"/>
</dbReference>
<evidence type="ECO:0000259" key="8">
    <source>
        <dbReference type="Pfam" id="PF01545"/>
    </source>
</evidence>
<evidence type="ECO:0000256" key="5">
    <source>
        <dbReference type="ARBA" id="ARBA00023136"/>
    </source>
</evidence>